<dbReference type="GO" id="GO:0008270">
    <property type="term" value="F:zinc ion binding"/>
    <property type="evidence" value="ECO:0007669"/>
    <property type="project" value="UniProtKB-KW"/>
</dbReference>
<name>A0AAN6NEB1_9PEZI</name>
<keyword evidence="5" id="KW-0862">Zinc</keyword>
<dbReference type="InterPro" id="IPR013087">
    <property type="entry name" value="Znf_C2H2_type"/>
</dbReference>
<organism evidence="11 12">
    <name type="scientific">Diplogelasinospora grovesii</name>
    <dbReference type="NCBI Taxonomy" id="303347"/>
    <lineage>
        <taxon>Eukaryota</taxon>
        <taxon>Fungi</taxon>
        <taxon>Dikarya</taxon>
        <taxon>Ascomycota</taxon>
        <taxon>Pezizomycotina</taxon>
        <taxon>Sordariomycetes</taxon>
        <taxon>Sordariomycetidae</taxon>
        <taxon>Sordariales</taxon>
        <taxon>Diplogelasinosporaceae</taxon>
        <taxon>Diplogelasinospora</taxon>
    </lineage>
</organism>
<accession>A0AAN6NEB1</accession>
<comment type="subcellular location">
    <subcellularLocation>
        <location evidence="1">Nucleus</location>
    </subcellularLocation>
</comment>
<keyword evidence="2" id="KW-0479">Metal-binding</keyword>
<evidence type="ECO:0000256" key="6">
    <source>
        <dbReference type="ARBA" id="ARBA00023015"/>
    </source>
</evidence>
<evidence type="ECO:0000256" key="8">
    <source>
        <dbReference type="ARBA" id="ARBA00023242"/>
    </source>
</evidence>
<dbReference type="InterPro" id="IPR036236">
    <property type="entry name" value="Znf_C2H2_sf"/>
</dbReference>
<proteinExistence type="predicted"/>
<dbReference type="GO" id="GO:0000978">
    <property type="term" value="F:RNA polymerase II cis-regulatory region sequence-specific DNA binding"/>
    <property type="evidence" value="ECO:0007669"/>
    <property type="project" value="TreeGrafter"/>
</dbReference>
<evidence type="ECO:0000256" key="3">
    <source>
        <dbReference type="ARBA" id="ARBA00022737"/>
    </source>
</evidence>
<dbReference type="PROSITE" id="PS50157">
    <property type="entry name" value="ZINC_FINGER_C2H2_2"/>
    <property type="match status" value="1"/>
</dbReference>
<evidence type="ECO:0000256" key="9">
    <source>
        <dbReference type="PROSITE-ProRule" id="PRU00042"/>
    </source>
</evidence>
<keyword evidence="7" id="KW-0804">Transcription</keyword>
<dbReference type="PROSITE" id="PS00028">
    <property type="entry name" value="ZINC_FINGER_C2H2_1"/>
    <property type="match status" value="2"/>
</dbReference>
<comment type="caution">
    <text evidence="11">The sequence shown here is derived from an EMBL/GenBank/DDBJ whole genome shotgun (WGS) entry which is preliminary data.</text>
</comment>
<keyword evidence="4 9" id="KW-0863">Zinc-finger</keyword>
<feature type="domain" description="C2H2-type" evidence="10">
    <location>
        <begin position="130"/>
        <end position="155"/>
    </location>
</feature>
<keyword evidence="3" id="KW-0677">Repeat</keyword>
<evidence type="ECO:0000313" key="12">
    <source>
        <dbReference type="Proteomes" id="UP001303473"/>
    </source>
</evidence>
<dbReference type="SMART" id="SM00355">
    <property type="entry name" value="ZnF_C2H2"/>
    <property type="match status" value="6"/>
</dbReference>
<dbReference type="SUPFAM" id="SSF57667">
    <property type="entry name" value="beta-beta-alpha zinc fingers"/>
    <property type="match status" value="1"/>
</dbReference>
<evidence type="ECO:0000256" key="7">
    <source>
        <dbReference type="ARBA" id="ARBA00023163"/>
    </source>
</evidence>
<evidence type="ECO:0000256" key="4">
    <source>
        <dbReference type="ARBA" id="ARBA00022771"/>
    </source>
</evidence>
<keyword evidence="6" id="KW-0805">Transcription regulation</keyword>
<dbReference type="Gene3D" id="3.30.160.60">
    <property type="entry name" value="Classic Zinc Finger"/>
    <property type="match status" value="3"/>
</dbReference>
<dbReference type="AlphaFoldDB" id="A0AAN6NEB1"/>
<evidence type="ECO:0000256" key="5">
    <source>
        <dbReference type="ARBA" id="ARBA00022833"/>
    </source>
</evidence>
<reference evidence="12" key="1">
    <citation type="journal article" date="2023" name="Mol. Phylogenet. Evol.">
        <title>Genome-scale phylogeny and comparative genomics of the fungal order Sordariales.</title>
        <authorList>
            <person name="Hensen N."/>
            <person name="Bonometti L."/>
            <person name="Westerberg I."/>
            <person name="Brannstrom I.O."/>
            <person name="Guillou S."/>
            <person name="Cros-Aarteil S."/>
            <person name="Calhoun S."/>
            <person name="Haridas S."/>
            <person name="Kuo A."/>
            <person name="Mondo S."/>
            <person name="Pangilinan J."/>
            <person name="Riley R."/>
            <person name="LaButti K."/>
            <person name="Andreopoulos B."/>
            <person name="Lipzen A."/>
            <person name="Chen C."/>
            <person name="Yan M."/>
            <person name="Daum C."/>
            <person name="Ng V."/>
            <person name="Clum A."/>
            <person name="Steindorff A."/>
            <person name="Ohm R.A."/>
            <person name="Martin F."/>
            <person name="Silar P."/>
            <person name="Natvig D.O."/>
            <person name="Lalanne C."/>
            <person name="Gautier V."/>
            <person name="Ament-Velasquez S.L."/>
            <person name="Kruys A."/>
            <person name="Hutchinson M.I."/>
            <person name="Powell A.J."/>
            <person name="Barry K."/>
            <person name="Miller A.N."/>
            <person name="Grigoriev I.V."/>
            <person name="Debuchy R."/>
            <person name="Gladieux P."/>
            <person name="Hiltunen Thoren M."/>
            <person name="Johannesson H."/>
        </authorList>
    </citation>
    <scope>NUCLEOTIDE SEQUENCE [LARGE SCALE GENOMIC DNA]</scope>
    <source>
        <strain evidence="12">CBS 340.73</strain>
    </source>
</reference>
<evidence type="ECO:0000259" key="10">
    <source>
        <dbReference type="PROSITE" id="PS50157"/>
    </source>
</evidence>
<dbReference type="PANTHER" id="PTHR24393">
    <property type="entry name" value="ZINC FINGER PROTEIN"/>
    <property type="match status" value="1"/>
</dbReference>
<dbReference type="GO" id="GO:0005634">
    <property type="term" value="C:nucleus"/>
    <property type="evidence" value="ECO:0007669"/>
    <property type="project" value="UniProtKB-SubCell"/>
</dbReference>
<dbReference type="PANTHER" id="PTHR24393:SF158">
    <property type="entry name" value="C2H2-TYPE DOMAIN-CONTAINING PROTEIN"/>
    <property type="match status" value="1"/>
</dbReference>
<gene>
    <name evidence="11" type="ORF">QBC46DRAFT_35080</name>
</gene>
<sequence>MVGGLLPMGWLSGVEASDLQPSMSMPDEQLSISPQGLQPGPECIQAKIATPQPSSSGDQDPDRPHICLQCNSAFKEVLYLEWHARDYNHRAFPCGLPSCDEVFVSRGDRDAHQCLPHLEDHARIHPDQPFACIECNKVYRNRGQLQDHANESQHSPFACKCGAKFARVDVLNRHLESLGTDIPKHPCPYCKSRRGKNGFRRRDHLIQHIRGYHKLDADEKLAELGTRRTRKYEVLVCPHAECEFHRDGAFLRLELAEKAQHKPFVNKSDYTKHMRDVHKETPFPCDVPGCDKTGAKGYFLEKALMRHRDEKHPDAPKYTPETRNMRKDCPLGCGVSLAQSAIYTHVEWSCKRRTAVN</sequence>
<dbReference type="EMBL" id="MU853765">
    <property type="protein sequence ID" value="KAK3943556.1"/>
    <property type="molecule type" value="Genomic_DNA"/>
</dbReference>
<evidence type="ECO:0000313" key="11">
    <source>
        <dbReference type="EMBL" id="KAK3943556.1"/>
    </source>
</evidence>
<protein>
    <submittedName>
        <fullName evidence="11">CROL alpha</fullName>
    </submittedName>
</protein>
<evidence type="ECO:0000256" key="2">
    <source>
        <dbReference type="ARBA" id="ARBA00022723"/>
    </source>
</evidence>
<dbReference type="Proteomes" id="UP001303473">
    <property type="component" value="Unassembled WGS sequence"/>
</dbReference>
<keyword evidence="8" id="KW-0539">Nucleus</keyword>
<dbReference type="GO" id="GO:0001228">
    <property type="term" value="F:DNA-binding transcription activator activity, RNA polymerase II-specific"/>
    <property type="evidence" value="ECO:0007669"/>
    <property type="project" value="TreeGrafter"/>
</dbReference>
<keyword evidence="12" id="KW-1185">Reference proteome</keyword>
<evidence type="ECO:0000256" key="1">
    <source>
        <dbReference type="ARBA" id="ARBA00004123"/>
    </source>
</evidence>